<dbReference type="OrthoDB" id="9790372at2"/>
<dbReference type="PANTHER" id="PTHR34374">
    <property type="entry name" value="LARGE RIBOSOMAL RNA SUBUNIT ACCUMULATION PROTEIN YCED HOMOLOG 1, CHLOROPLASTIC"/>
    <property type="match status" value="1"/>
</dbReference>
<dbReference type="InterPro" id="IPR003772">
    <property type="entry name" value="YceD"/>
</dbReference>
<keyword evidence="2" id="KW-1185">Reference proteome</keyword>
<dbReference type="Proteomes" id="UP000292373">
    <property type="component" value="Unassembled WGS sequence"/>
</dbReference>
<reference evidence="1 2" key="1">
    <citation type="submission" date="2019-01" db="EMBL/GenBank/DDBJ databases">
        <title>Lactibacter flavus gen. nov., sp. nov., a novel bacterium of the family Propionibacteriaceae isolated from raw milk and dairy products.</title>
        <authorList>
            <person name="Huptas C."/>
            <person name="Wenning M."/>
            <person name="Breitenwieser F."/>
            <person name="Doll E."/>
            <person name="Von Neubeck M."/>
            <person name="Busse H.-J."/>
            <person name="Scherer S."/>
        </authorList>
    </citation>
    <scope>NUCLEOTIDE SEQUENCE [LARGE SCALE GENOMIC DNA]</scope>
    <source>
        <strain evidence="1 2">KCTC 33808</strain>
    </source>
</reference>
<dbReference type="Pfam" id="PF02620">
    <property type="entry name" value="YceD"/>
    <property type="match status" value="1"/>
</dbReference>
<protein>
    <submittedName>
        <fullName evidence="1">DUF177 domain-containing protein</fullName>
    </submittedName>
</protein>
<evidence type="ECO:0000313" key="2">
    <source>
        <dbReference type="Proteomes" id="UP000292373"/>
    </source>
</evidence>
<dbReference type="EMBL" id="SDMQ01000008">
    <property type="protein sequence ID" value="TBT84324.1"/>
    <property type="molecule type" value="Genomic_DNA"/>
</dbReference>
<proteinExistence type="predicted"/>
<organism evidence="1 2">
    <name type="scientific">Propioniciclava sinopodophylli</name>
    <dbReference type="NCBI Taxonomy" id="1837344"/>
    <lineage>
        <taxon>Bacteria</taxon>
        <taxon>Bacillati</taxon>
        <taxon>Actinomycetota</taxon>
        <taxon>Actinomycetes</taxon>
        <taxon>Propionibacteriales</taxon>
        <taxon>Propionibacteriaceae</taxon>
        <taxon>Propioniciclava</taxon>
    </lineage>
</organism>
<dbReference type="AlphaFoldDB" id="A0A4Q9KCZ9"/>
<gene>
    <name evidence="1" type="ORF">ET989_09260</name>
</gene>
<dbReference type="RefSeq" id="WP_131168253.1">
    <property type="nucleotide sequence ID" value="NZ_SDMQ01000008.1"/>
</dbReference>
<evidence type="ECO:0000313" key="1">
    <source>
        <dbReference type="EMBL" id="TBT84324.1"/>
    </source>
</evidence>
<accession>A0A4Q9KCZ9</accession>
<sequence>MTNRSIDPRSGLVFDIREFGHRAGGSTEIVDDVPAREGIGNDVIGVPTESPIHLDLRLEGVGDGVLATGVAEVQLRGECARCLTEIEADAEIDLQELFLFPGVDPDDEEASRVEAEMIDLEPVLRDAAMLDLPFIPLCREDCAGLCPTCGVNLNDDPDHEHGEVIDPRWASLTVWTEGDQN</sequence>
<name>A0A4Q9KCZ9_9ACTN</name>
<dbReference type="PANTHER" id="PTHR34374:SF1">
    <property type="entry name" value="LARGE RIBOSOMAL RNA SUBUNIT ACCUMULATION PROTEIN YCED HOMOLOG 1, CHLOROPLASTIC"/>
    <property type="match status" value="1"/>
</dbReference>
<comment type="caution">
    <text evidence="1">The sequence shown here is derived from an EMBL/GenBank/DDBJ whole genome shotgun (WGS) entry which is preliminary data.</text>
</comment>